<feature type="transmembrane region" description="Helical" evidence="1">
    <location>
        <begin position="231"/>
        <end position="257"/>
    </location>
</feature>
<reference evidence="5" key="1">
    <citation type="submission" date="2016-06" db="UniProtKB">
        <authorList>
            <consortium name="WormBaseParasite"/>
        </authorList>
    </citation>
    <scope>IDENTIFICATION</scope>
</reference>
<name>A0A183SX02_SCHSO</name>
<feature type="domain" description="Concentrative nucleoside transporter C-terminal" evidence="2">
    <location>
        <begin position="176"/>
        <end position="318"/>
    </location>
</feature>
<dbReference type="PANTHER" id="PTHR10590">
    <property type="entry name" value="SODIUM/NUCLEOSIDE COTRANSPORTER"/>
    <property type="match status" value="1"/>
</dbReference>
<evidence type="ECO:0000313" key="4">
    <source>
        <dbReference type="Proteomes" id="UP000275846"/>
    </source>
</evidence>
<evidence type="ECO:0000256" key="1">
    <source>
        <dbReference type="SAM" id="Phobius"/>
    </source>
</evidence>
<keyword evidence="4" id="KW-1185">Reference proteome</keyword>
<dbReference type="InterPro" id="IPR011657">
    <property type="entry name" value="CNT_C_dom"/>
</dbReference>
<dbReference type="GO" id="GO:0005886">
    <property type="term" value="C:plasma membrane"/>
    <property type="evidence" value="ECO:0007669"/>
    <property type="project" value="TreeGrafter"/>
</dbReference>
<feature type="transmembrane region" description="Helical" evidence="1">
    <location>
        <begin position="148"/>
        <end position="170"/>
    </location>
</feature>
<keyword evidence="1" id="KW-0472">Membrane</keyword>
<feature type="transmembrane region" description="Helical" evidence="1">
    <location>
        <begin position="177"/>
        <end position="196"/>
    </location>
</feature>
<dbReference type="WBParaSite" id="SSLN_0000908701-mRNA-1">
    <property type="protein sequence ID" value="SSLN_0000908701-mRNA-1"/>
    <property type="gene ID" value="SSLN_0000908701"/>
</dbReference>
<evidence type="ECO:0000313" key="3">
    <source>
        <dbReference type="EMBL" id="VDL95135.1"/>
    </source>
</evidence>
<dbReference type="GO" id="GO:0005415">
    <property type="term" value="F:nucleoside:sodium symporter activity"/>
    <property type="evidence" value="ECO:0007669"/>
    <property type="project" value="TreeGrafter"/>
</dbReference>
<dbReference type="Proteomes" id="UP000275846">
    <property type="component" value="Unassembled WGS sequence"/>
</dbReference>
<keyword evidence="1" id="KW-0812">Transmembrane</keyword>
<sequence length="323" mass="34707">MKHTGTVPAARYLSLAFSRRLSSIARINSMRSEMGGVADKTKHHICVCHTYTHTHTRQFYRRSPTMSTTAVRAGQLPDAGVGAAAGDLVYVYNVLDLAPQTQAPGFHTAVRPLISTRSTVCSTPGGAGTNEAPLLLKPFLPQMTNSELFAIMVNGFSSIAGSVMVVYINLGAPANHLLIACVLSAPAALAIAKIMYPETKTPLSEFDINGAMKMSPYTNLIEAATLGALDAIPLCAGIAANLMAALSMFSLLNNILVWIGQNLGMQRDLTLEMIFSYFFWPLAYTMGVPASDCSKVAELLGVKTILSEFVAYRRFGECFTALL</sequence>
<gene>
    <name evidence="3" type="ORF">SSLN_LOCUS8750</name>
</gene>
<organism evidence="5">
    <name type="scientific">Schistocephalus solidus</name>
    <name type="common">Tapeworm</name>
    <dbReference type="NCBI Taxonomy" id="70667"/>
    <lineage>
        <taxon>Eukaryota</taxon>
        <taxon>Metazoa</taxon>
        <taxon>Spiralia</taxon>
        <taxon>Lophotrochozoa</taxon>
        <taxon>Platyhelminthes</taxon>
        <taxon>Cestoda</taxon>
        <taxon>Eucestoda</taxon>
        <taxon>Diphyllobothriidea</taxon>
        <taxon>Diphyllobothriidae</taxon>
        <taxon>Schistocephalus</taxon>
    </lineage>
</organism>
<proteinExistence type="predicted"/>
<evidence type="ECO:0000313" key="5">
    <source>
        <dbReference type="WBParaSite" id="SSLN_0000908701-mRNA-1"/>
    </source>
</evidence>
<accession>A0A183SX02</accession>
<dbReference type="STRING" id="70667.A0A183SX02"/>
<dbReference type="PANTHER" id="PTHR10590:SF4">
    <property type="entry name" value="SOLUTE CARRIER FAMILY 28 MEMBER 3"/>
    <property type="match status" value="1"/>
</dbReference>
<dbReference type="OrthoDB" id="6075923at2759"/>
<dbReference type="EMBL" id="UYSU01034831">
    <property type="protein sequence ID" value="VDL95135.1"/>
    <property type="molecule type" value="Genomic_DNA"/>
</dbReference>
<dbReference type="Pfam" id="PF07662">
    <property type="entry name" value="Nucleos_tra2_C"/>
    <property type="match status" value="1"/>
</dbReference>
<keyword evidence="1" id="KW-1133">Transmembrane helix</keyword>
<reference evidence="3 4" key="2">
    <citation type="submission" date="2018-11" db="EMBL/GenBank/DDBJ databases">
        <authorList>
            <consortium name="Pathogen Informatics"/>
        </authorList>
    </citation>
    <scope>NUCLEOTIDE SEQUENCE [LARGE SCALE GENOMIC DNA]</scope>
    <source>
        <strain evidence="3 4">NST_G2</strain>
    </source>
</reference>
<dbReference type="InterPro" id="IPR008276">
    <property type="entry name" value="C_nuclsd_transpt"/>
</dbReference>
<evidence type="ECO:0000259" key="2">
    <source>
        <dbReference type="Pfam" id="PF07662"/>
    </source>
</evidence>
<dbReference type="AlphaFoldDB" id="A0A183SX02"/>
<protein>
    <submittedName>
        <fullName evidence="5">Nucleos_tra2_C domain-containing protein</fullName>
    </submittedName>
</protein>